<dbReference type="Proteomes" id="UP000500857">
    <property type="component" value="Chromosome"/>
</dbReference>
<sequence>MNGERYKLSRSSVARSLHLRQVGHLQAGERQMTEEGLFPLMLTGFRAGRRSAKAIASRARGRPDWVGGDRGCCRAVVKAPPF</sequence>
<dbReference type="RefSeq" id="WP_168567913.1">
    <property type="nucleotide sequence ID" value="NZ_CP051167.1"/>
</dbReference>
<organism evidence="1 2">
    <name type="scientific">Oxynema aestuarii AP17</name>
    <dbReference type="NCBI Taxonomy" id="2064643"/>
    <lineage>
        <taxon>Bacteria</taxon>
        <taxon>Bacillati</taxon>
        <taxon>Cyanobacteriota</taxon>
        <taxon>Cyanophyceae</taxon>
        <taxon>Oscillatoriophycideae</taxon>
        <taxon>Oscillatoriales</taxon>
        <taxon>Oscillatoriaceae</taxon>
        <taxon>Oxynema</taxon>
        <taxon>Oxynema aestuarii</taxon>
    </lineage>
</organism>
<proteinExistence type="predicted"/>
<dbReference type="EMBL" id="CP051167">
    <property type="protein sequence ID" value="QIZ69756.1"/>
    <property type="molecule type" value="Genomic_DNA"/>
</dbReference>
<gene>
    <name evidence="1" type="ORF">HCG48_03485</name>
</gene>
<accession>A0A6H1TU77</accession>
<dbReference type="AlphaFoldDB" id="A0A6H1TU77"/>
<evidence type="ECO:0000313" key="2">
    <source>
        <dbReference type="Proteomes" id="UP000500857"/>
    </source>
</evidence>
<dbReference type="KEGG" id="oxy:HCG48_03485"/>
<evidence type="ECO:0000313" key="1">
    <source>
        <dbReference type="EMBL" id="QIZ69756.1"/>
    </source>
</evidence>
<keyword evidence="2" id="KW-1185">Reference proteome</keyword>
<reference evidence="1 2" key="1">
    <citation type="submission" date="2020-04" db="EMBL/GenBank/DDBJ databases">
        <authorList>
            <person name="Basu S."/>
            <person name="Maruthanayagam V."/>
            <person name="Chakraborty S."/>
            <person name="Pramanik A."/>
            <person name="Mukherjee J."/>
            <person name="Brink B."/>
        </authorList>
    </citation>
    <scope>NUCLEOTIDE SEQUENCE [LARGE SCALE GENOMIC DNA]</scope>
    <source>
        <strain evidence="1 2">AP17</strain>
    </source>
</reference>
<name>A0A6H1TU77_9CYAN</name>
<protein>
    <submittedName>
        <fullName evidence="1">Uncharacterized protein</fullName>
    </submittedName>
</protein>